<dbReference type="OrthoDB" id="2990908at2"/>
<name>A0A371ARL0_9FIRM</name>
<dbReference type="RefSeq" id="WP_115483363.1">
    <property type="nucleotide sequence ID" value="NZ_QRCT01000050.1"/>
</dbReference>
<protein>
    <submittedName>
        <fullName evidence="1">Uncharacterized protein</fullName>
    </submittedName>
</protein>
<dbReference type="EMBL" id="QRCT01000050">
    <property type="protein sequence ID" value="RDU22182.1"/>
    <property type="molecule type" value="Genomic_DNA"/>
</dbReference>
<dbReference type="Proteomes" id="UP000255036">
    <property type="component" value="Unassembled WGS sequence"/>
</dbReference>
<evidence type="ECO:0000313" key="1">
    <source>
        <dbReference type="EMBL" id="RDU22182.1"/>
    </source>
</evidence>
<reference evidence="1 2" key="1">
    <citation type="submission" date="2018-07" db="EMBL/GenBank/DDBJ databases">
        <title>Anaerosacharophilus polymeroproducens gen. nov. sp. nov., an anaerobic bacterium isolated from salt field.</title>
        <authorList>
            <person name="Kim W."/>
            <person name="Yang S.-H."/>
            <person name="Oh J."/>
            <person name="Lee J.-H."/>
            <person name="Kwon K.K."/>
        </authorList>
    </citation>
    <scope>NUCLEOTIDE SEQUENCE [LARGE SCALE GENOMIC DNA]</scope>
    <source>
        <strain evidence="1 2">MCWD5</strain>
    </source>
</reference>
<accession>A0A371ARL0</accession>
<evidence type="ECO:0000313" key="2">
    <source>
        <dbReference type="Proteomes" id="UP000255036"/>
    </source>
</evidence>
<organism evidence="1 2">
    <name type="scientific">Anaerosacchariphilus polymeriproducens</name>
    <dbReference type="NCBI Taxonomy" id="1812858"/>
    <lineage>
        <taxon>Bacteria</taxon>
        <taxon>Bacillati</taxon>
        <taxon>Bacillota</taxon>
        <taxon>Clostridia</taxon>
        <taxon>Lachnospirales</taxon>
        <taxon>Lachnospiraceae</taxon>
        <taxon>Anaerosacchariphilus</taxon>
    </lineage>
</organism>
<sequence>MQQVKITFSNNETLVLEEGQRIAPISQLIHNSENITSQQPSYKIGYHISAGFIPSVTELICSCDFFRLLENENKIYKSSAVVSIENL</sequence>
<dbReference type="AlphaFoldDB" id="A0A371ARL0"/>
<gene>
    <name evidence="1" type="ORF">DWV06_16785</name>
</gene>
<keyword evidence="2" id="KW-1185">Reference proteome</keyword>
<proteinExistence type="predicted"/>
<comment type="caution">
    <text evidence="1">The sequence shown here is derived from an EMBL/GenBank/DDBJ whole genome shotgun (WGS) entry which is preliminary data.</text>
</comment>